<evidence type="ECO:0000313" key="2">
    <source>
        <dbReference type="Proteomes" id="UP000025171"/>
    </source>
</evidence>
<comment type="caution">
    <text evidence="1">The sequence shown here is derived from an EMBL/GenBank/DDBJ whole genome shotgun (WGS) entry which is preliminary data.</text>
</comment>
<evidence type="ECO:0008006" key="3">
    <source>
        <dbReference type="Google" id="ProtNLM"/>
    </source>
</evidence>
<name>A0A059FH90_9PROT</name>
<keyword evidence="2" id="KW-1185">Reference proteome</keyword>
<dbReference type="PROSITE" id="PS51257">
    <property type="entry name" value="PROKAR_LIPOPROTEIN"/>
    <property type="match status" value="1"/>
</dbReference>
<protein>
    <recommendedName>
        <fullName evidence="3">Lipoprotein</fullName>
    </recommendedName>
</protein>
<dbReference type="AlphaFoldDB" id="A0A059FH90"/>
<proteinExistence type="predicted"/>
<dbReference type="Proteomes" id="UP000025171">
    <property type="component" value="Unassembled WGS sequence"/>
</dbReference>
<dbReference type="OrthoDB" id="9854470at2"/>
<accession>A0A059FH90</accession>
<dbReference type="PATRIC" id="fig|1280950.3.peg.2714"/>
<evidence type="ECO:0000313" key="1">
    <source>
        <dbReference type="EMBL" id="KCZ89972.1"/>
    </source>
</evidence>
<dbReference type="EMBL" id="ARYK01000007">
    <property type="protein sequence ID" value="KCZ89972.1"/>
    <property type="molecule type" value="Genomic_DNA"/>
</dbReference>
<dbReference type="RefSeq" id="WP_156945661.1">
    <property type="nucleotide sequence ID" value="NZ_ARYK01000007.1"/>
</dbReference>
<gene>
    <name evidence="1" type="ORF">HJO_13521</name>
</gene>
<sequence>MRPWIALAASLVLAGCNANSRDSVTFSCEAKDDARPGDSRRVVFRFEDRFLFIRTDTGGTDNVCTQDRTRLCDVKMTADTLTLRQEVERPYCGWRPLVSTTLDIDRHSGAFTFTQQGCEPDEDMRLTGHCEMTLHD</sequence>
<organism evidence="1 2">
    <name type="scientific">Hyphomonas johnsonii MHS-2</name>
    <dbReference type="NCBI Taxonomy" id="1280950"/>
    <lineage>
        <taxon>Bacteria</taxon>
        <taxon>Pseudomonadati</taxon>
        <taxon>Pseudomonadota</taxon>
        <taxon>Alphaproteobacteria</taxon>
        <taxon>Hyphomonadales</taxon>
        <taxon>Hyphomonadaceae</taxon>
        <taxon>Hyphomonas</taxon>
    </lineage>
</organism>
<reference evidence="1 2" key="1">
    <citation type="journal article" date="2014" name="Antonie Van Leeuwenhoek">
        <title>Hyphomonas beringensis sp. nov. and Hyphomonas chukchiensis sp. nov., isolated from surface seawater of the Bering Sea and Chukchi Sea.</title>
        <authorList>
            <person name="Li C."/>
            <person name="Lai Q."/>
            <person name="Li G."/>
            <person name="Dong C."/>
            <person name="Wang J."/>
            <person name="Liao Y."/>
            <person name="Shao Z."/>
        </authorList>
    </citation>
    <scope>NUCLEOTIDE SEQUENCE [LARGE SCALE GENOMIC DNA]</scope>
    <source>
        <strain evidence="1 2">MHS-2</strain>
    </source>
</reference>